<dbReference type="CDD" id="cd04513">
    <property type="entry name" value="Glycosylasparaginase"/>
    <property type="match status" value="1"/>
</dbReference>
<dbReference type="GO" id="GO:0016811">
    <property type="term" value="F:hydrolase activity, acting on carbon-nitrogen (but not peptide) bonds, in linear amides"/>
    <property type="evidence" value="ECO:0007669"/>
    <property type="project" value="UniProtKB-ARBA"/>
</dbReference>
<gene>
    <name evidence="4" type="ORF">SAMN04489807_1676</name>
</gene>
<dbReference type="AlphaFoldDB" id="A0A1H4L5U8"/>
<accession>A0A1H4L5U8</accession>
<proteinExistence type="predicted"/>
<feature type="site" description="Cleavage; by autolysis" evidence="3">
    <location>
        <begin position="166"/>
        <end position="167"/>
    </location>
</feature>
<keyword evidence="5" id="KW-1185">Reference proteome</keyword>
<organism evidence="4 5">
    <name type="scientific">Microbacterium hydrocarbonoxydans</name>
    <dbReference type="NCBI Taxonomy" id="273678"/>
    <lineage>
        <taxon>Bacteria</taxon>
        <taxon>Bacillati</taxon>
        <taxon>Actinomycetota</taxon>
        <taxon>Actinomycetes</taxon>
        <taxon>Micrococcales</taxon>
        <taxon>Microbacteriaceae</taxon>
        <taxon>Microbacterium</taxon>
    </lineage>
</organism>
<dbReference type="InterPro" id="IPR029055">
    <property type="entry name" value="Ntn_hydrolases_N"/>
</dbReference>
<evidence type="ECO:0000256" key="3">
    <source>
        <dbReference type="PIRSR" id="PIRSR600246-3"/>
    </source>
</evidence>
<dbReference type="InterPro" id="IPR000246">
    <property type="entry name" value="Peptidase_T2"/>
</dbReference>
<dbReference type="SUPFAM" id="SSF56235">
    <property type="entry name" value="N-terminal nucleophile aminohydrolases (Ntn hydrolases)"/>
    <property type="match status" value="1"/>
</dbReference>
<evidence type="ECO:0000256" key="1">
    <source>
        <dbReference type="PIRSR" id="PIRSR600246-1"/>
    </source>
</evidence>
<protein>
    <submittedName>
        <fullName evidence="4">Beta-aspartyl-peptidase (Threonine type)</fullName>
    </submittedName>
</protein>
<evidence type="ECO:0000313" key="5">
    <source>
        <dbReference type="Proteomes" id="UP000183750"/>
    </source>
</evidence>
<feature type="binding site" evidence="2">
    <location>
        <begin position="195"/>
        <end position="198"/>
    </location>
    <ligand>
        <name>substrate</name>
    </ligand>
</feature>
<evidence type="ECO:0000256" key="2">
    <source>
        <dbReference type="PIRSR" id="PIRSR600246-2"/>
    </source>
</evidence>
<dbReference type="OrthoDB" id="9780217at2"/>
<feature type="active site" description="Nucleophile" evidence="1">
    <location>
        <position position="167"/>
    </location>
</feature>
<feature type="binding site" evidence="2">
    <location>
        <begin position="218"/>
        <end position="221"/>
    </location>
    <ligand>
        <name>substrate</name>
    </ligand>
</feature>
<dbReference type="RefSeq" id="WP_082724556.1">
    <property type="nucleotide sequence ID" value="NZ_FNSQ01000005.1"/>
</dbReference>
<dbReference type="PANTHER" id="PTHR10188:SF6">
    <property type="entry name" value="N(4)-(BETA-N-ACETYLGLUCOSAMINYL)-L-ASPARAGINASE"/>
    <property type="match status" value="1"/>
</dbReference>
<name>A0A1H4L5U8_9MICO</name>
<sequence>MSQEAVVAGSHNAEIGLPAAWEILSAGGRAVDAVEAAVRMVEDNEADHSVGYAGYPNLLGDVQLDAAIMDGANRRVGAVGALEGYRHPISVAREVMDRLPHNLLVGAGAARFAEEIGMMPEELLTDETRRIWQDGIDGRLPGKLELFRGPLAQLTALAADPEHVQGTVNVVARDKHGDLATAVSTSGWAWKYPGRVGDSPVVGAGIYADNRYGAAGCTGLGEISIRGGLVRDMISRLAAGRSLIDAGTSAIQDLLPIALEFPQSAVMNMIAITRDGEVASFTTSDELAWVHMRDGDGTPVREQSVHVDWPGVELRR</sequence>
<evidence type="ECO:0000313" key="4">
    <source>
        <dbReference type="EMBL" id="SEB66139.1"/>
    </source>
</evidence>
<dbReference type="EMBL" id="FNSQ01000005">
    <property type="protein sequence ID" value="SEB66139.1"/>
    <property type="molecule type" value="Genomic_DNA"/>
</dbReference>
<reference evidence="5" key="1">
    <citation type="submission" date="2016-10" db="EMBL/GenBank/DDBJ databases">
        <authorList>
            <person name="Varghese N."/>
            <person name="Submissions S."/>
        </authorList>
    </citation>
    <scope>NUCLEOTIDE SEQUENCE [LARGE SCALE GENOMIC DNA]</scope>
    <source>
        <strain evidence="5">DSM 16089</strain>
    </source>
</reference>
<dbReference type="GO" id="GO:0005737">
    <property type="term" value="C:cytoplasm"/>
    <property type="evidence" value="ECO:0007669"/>
    <property type="project" value="TreeGrafter"/>
</dbReference>
<dbReference type="Pfam" id="PF01112">
    <property type="entry name" value="Asparaginase_2"/>
    <property type="match status" value="1"/>
</dbReference>
<dbReference type="Proteomes" id="UP000183750">
    <property type="component" value="Unassembled WGS sequence"/>
</dbReference>
<dbReference type="Gene3D" id="3.60.20.30">
    <property type="entry name" value="(Glycosyl)asparaginase"/>
    <property type="match status" value="1"/>
</dbReference>
<dbReference type="PANTHER" id="PTHR10188">
    <property type="entry name" value="L-ASPARAGINASE"/>
    <property type="match status" value="1"/>
</dbReference>